<feature type="domain" description="EF-hand" evidence="5">
    <location>
        <begin position="71"/>
        <end position="106"/>
    </location>
</feature>
<evidence type="ECO:0000259" key="5">
    <source>
        <dbReference type="PROSITE" id="PS50222"/>
    </source>
</evidence>
<dbReference type="Pfam" id="PF13202">
    <property type="entry name" value="EF-hand_5"/>
    <property type="match status" value="2"/>
</dbReference>
<comment type="similarity">
    <text evidence="3 4">Belongs to the calcineurin regulatory subunit family.</text>
</comment>
<evidence type="ECO:0000256" key="3">
    <source>
        <dbReference type="ARBA" id="ARBA00023774"/>
    </source>
</evidence>
<name>A0ABD3S1F3_9LAMI</name>
<dbReference type="PANTHER" id="PTHR23056">
    <property type="entry name" value="CALCINEURIN B"/>
    <property type="match status" value="1"/>
</dbReference>
<dbReference type="Pfam" id="PF13499">
    <property type="entry name" value="EF-hand_7"/>
    <property type="match status" value="2"/>
</dbReference>
<gene>
    <name evidence="6" type="ORF">ACJIZ3_004180</name>
</gene>
<dbReference type="Proteomes" id="UP001634393">
    <property type="component" value="Unassembled WGS sequence"/>
</dbReference>
<dbReference type="GO" id="GO:0019722">
    <property type="term" value="P:calcium-mediated signaling"/>
    <property type="evidence" value="ECO:0007669"/>
    <property type="project" value="UniProtKB-UniRule"/>
</dbReference>
<dbReference type="GO" id="GO:0016020">
    <property type="term" value="C:membrane"/>
    <property type="evidence" value="ECO:0007669"/>
    <property type="project" value="UniProtKB-SubCell"/>
</dbReference>
<feature type="domain" description="EF-hand" evidence="5">
    <location>
        <begin position="230"/>
        <end position="265"/>
    </location>
</feature>
<evidence type="ECO:0000313" key="6">
    <source>
        <dbReference type="EMBL" id="KAL3818275.1"/>
    </source>
</evidence>
<dbReference type="InterPro" id="IPR018247">
    <property type="entry name" value="EF_Hand_1_Ca_BS"/>
</dbReference>
<dbReference type="FunFam" id="1.10.238.10:FF:000073">
    <property type="entry name" value="calcineurin B-like protein 3"/>
    <property type="match status" value="2"/>
</dbReference>
<dbReference type="PROSITE" id="PS00018">
    <property type="entry name" value="EF_HAND_1"/>
    <property type="match status" value="1"/>
</dbReference>
<dbReference type="PROSITE" id="PS50222">
    <property type="entry name" value="EF_HAND_2"/>
    <property type="match status" value="6"/>
</dbReference>
<dbReference type="AlphaFoldDB" id="A0ABD3S1F3"/>
<evidence type="ECO:0000256" key="2">
    <source>
        <dbReference type="ARBA" id="ARBA00022837"/>
    </source>
</evidence>
<comment type="subcellular location">
    <subcellularLocation>
        <location evidence="4">Membrane</location>
    </subcellularLocation>
</comment>
<dbReference type="CDD" id="cd00051">
    <property type="entry name" value="EFh"/>
    <property type="match status" value="2"/>
</dbReference>
<proteinExistence type="inferred from homology"/>
<keyword evidence="4" id="KW-0479">Metal-binding</keyword>
<organism evidence="6 7">
    <name type="scientific">Penstemon smallii</name>
    <dbReference type="NCBI Taxonomy" id="265156"/>
    <lineage>
        <taxon>Eukaryota</taxon>
        <taxon>Viridiplantae</taxon>
        <taxon>Streptophyta</taxon>
        <taxon>Embryophyta</taxon>
        <taxon>Tracheophyta</taxon>
        <taxon>Spermatophyta</taxon>
        <taxon>Magnoliopsida</taxon>
        <taxon>eudicotyledons</taxon>
        <taxon>Gunneridae</taxon>
        <taxon>Pentapetalae</taxon>
        <taxon>asterids</taxon>
        <taxon>lamiids</taxon>
        <taxon>Lamiales</taxon>
        <taxon>Plantaginaceae</taxon>
        <taxon>Cheloneae</taxon>
        <taxon>Penstemon</taxon>
    </lineage>
</organism>
<accession>A0ABD3S1F3</accession>
<feature type="domain" description="EF-hand" evidence="5">
    <location>
        <begin position="108"/>
        <end position="143"/>
    </location>
</feature>
<comment type="caution">
    <text evidence="6">The sequence shown here is derived from an EMBL/GenBank/DDBJ whole genome shotgun (WGS) entry which is preliminary data.</text>
</comment>
<dbReference type="PANTHER" id="PTHR23056:SF146">
    <property type="entry name" value="CALCINEURIN B-LIKE PROTEIN"/>
    <property type="match status" value="1"/>
</dbReference>
<sequence>MRSIASFFCLSKAKHLSGFEDHAVLASQTAFNVNEVEALYILFEQLSSSIVDDGRIHKEEFLLALFNCTNKKNLLAEKLFELFDLKRNGVIEFGEFVRSLSIFHPNAPEADKVAFAFRLYDLRHTGYIEREELKEMVLATLNESELSLSDEVVEEIVDKAFQEADLNGDGKIDPEEWKELVSKYPSLIKNMTLPYLRELTLAFPGFVMETEVQDSDLEEFKLGLFRDSKKQSLLADRMFDLFDSKHDGVIDFGEFVRSLNIFHPDTPQVEKAIFAFNLYDLWQTGFIEREEVKEMISELLNESDLILPDDIIEAIIDKTFEEADSEKDGKIDVEEWKDFVVRKPSLLRNMTIPYLKGITNTFPSFVMSSDRGDEM</sequence>
<keyword evidence="7" id="KW-1185">Reference proteome</keyword>
<feature type="domain" description="EF-hand" evidence="5">
    <location>
        <begin position="311"/>
        <end position="346"/>
    </location>
</feature>
<dbReference type="InterPro" id="IPR045198">
    <property type="entry name" value="CNBL1-10"/>
</dbReference>
<evidence type="ECO:0000256" key="1">
    <source>
        <dbReference type="ARBA" id="ARBA00022737"/>
    </source>
</evidence>
<reference evidence="6 7" key="1">
    <citation type="submission" date="2024-12" db="EMBL/GenBank/DDBJ databases">
        <title>The unique morphological basis and parallel evolutionary history of personate flowers in Penstemon.</title>
        <authorList>
            <person name="Depatie T.H."/>
            <person name="Wessinger C.A."/>
        </authorList>
    </citation>
    <scope>NUCLEOTIDE SEQUENCE [LARGE SCALE GENOMIC DNA]</scope>
    <source>
        <strain evidence="6">WTNN_2</strain>
        <tissue evidence="6">Leaf</tissue>
    </source>
</reference>
<dbReference type="GO" id="GO:0005509">
    <property type="term" value="F:calcium ion binding"/>
    <property type="evidence" value="ECO:0007669"/>
    <property type="project" value="UniProtKB-UniRule"/>
</dbReference>
<keyword evidence="2 4" id="KW-0106">Calcium</keyword>
<feature type="domain" description="EF-hand" evidence="5">
    <location>
        <begin position="152"/>
        <end position="187"/>
    </location>
</feature>
<keyword evidence="4" id="KW-0472">Membrane</keyword>
<dbReference type="PRINTS" id="PR00450">
    <property type="entry name" value="RECOVERIN"/>
</dbReference>
<protein>
    <recommendedName>
        <fullName evidence="4">Calcineurin B-like protein</fullName>
    </recommendedName>
</protein>
<dbReference type="GO" id="GO:0019900">
    <property type="term" value="F:kinase binding"/>
    <property type="evidence" value="ECO:0007669"/>
    <property type="project" value="UniProtKB-UniRule"/>
</dbReference>
<feature type="domain" description="EF-hand" evidence="5">
    <location>
        <begin position="267"/>
        <end position="302"/>
    </location>
</feature>
<dbReference type="InterPro" id="IPR002048">
    <property type="entry name" value="EF_hand_dom"/>
</dbReference>
<dbReference type="SMART" id="SM00054">
    <property type="entry name" value="EFh"/>
    <property type="match status" value="6"/>
</dbReference>
<comment type="subunit">
    <text evidence="4">Homodimer. Interacts with CIPK.</text>
</comment>
<evidence type="ECO:0000313" key="7">
    <source>
        <dbReference type="Proteomes" id="UP001634393"/>
    </source>
</evidence>
<dbReference type="InterPro" id="IPR011992">
    <property type="entry name" value="EF-hand-dom_pair"/>
</dbReference>
<dbReference type="EMBL" id="JBJXBP010000007">
    <property type="protein sequence ID" value="KAL3818275.1"/>
    <property type="molecule type" value="Genomic_DNA"/>
</dbReference>
<dbReference type="Gene3D" id="1.10.238.10">
    <property type="entry name" value="EF-hand"/>
    <property type="match status" value="2"/>
</dbReference>
<comment type="function">
    <text evidence="4">Acts as a calcium sensor. CBL proteins interact with CIPK serine-threonine protein kinases. Binding of a CBL protein to the regulatory NAF domain of a CIPK protein lead to the activation of the kinase in a calcium-dependent manner.</text>
</comment>
<dbReference type="SUPFAM" id="SSF47473">
    <property type="entry name" value="EF-hand"/>
    <property type="match status" value="2"/>
</dbReference>
<evidence type="ECO:0000256" key="4">
    <source>
        <dbReference type="RuleBase" id="RU369080"/>
    </source>
</evidence>
<keyword evidence="1 4" id="KW-0677">Repeat</keyword>